<dbReference type="Gene3D" id="2.60.120.10">
    <property type="entry name" value="Jelly Rolls"/>
    <property type="match status" value="1"/>
</dbReference>
<name>A0A4R3UK17_ROSSA</name>
<dbReference type="AlphaFoldDB" id="A0A4R3UK17"/>
<dbReference type="SUPFAM" id="SSF51182">
    <property type="entry name" value="RmlC-like cupins"/>
    <property type="match status" value="1"/>
</dbReference>
<keyword evidence="3" id="KW-0560">Oxidoreductase</keyword>
<dbReference type="GO" id="GO:0051213">
    <property type="term" value="F:dioxygenase activity"/>
    <property type="evidence" value="ECO:0007669"/>
    <property type="project" value="UniProtKB-KW"/>
</dbReference>
<feature type="chain" id="PRO_5020373166" evidence="1">
    <location>
        <begin position="19"/>
        <end position="231"/>
    </location>
</feature>
<dbReference type="CDD" id="cd02233">
    <property type="entry name" value="cupin_HNL-like"/>
    <property type="match status" value="1"/>
</dbReference>
<dbReference type="PANTHER" id="PTHR43698">
    <property type="entry name" value="RIBD C-TERMINAL DOMAIN CONTAINING PROTEIN"/>
    <property type="match status" value="1"/>
</dbReference>
<protein>
    <submittedName>
        <fullName evidence="3">Quercetin dioxygenase-like cupin family protein</fullName>
    </submittedName>
</protein>
<keyword evidence="1" id="KW-0732">Signal</keyword>
<dbReference type="OrthoDB" id="9802489at2"/>
<proteinExistence type="predicted"/>
<evidence type="ECO:0000256" key="1">
    <source>
        <dbReference type="SAM" id="SignalP"/>
    </source>
</evidence>
<sequence length="231" mass="23557">MKTLVCMALAGAANATQAQLPAVARVTVRTAASSPAAIGPSENFTGTVRVTAPFQALLPGRAGGATVSFEPRARTAWHSHPLGQTLVVTAGLGLVQQAGQPALVIRPGDVVTIPANVRHWHGAGPDTAMTHVAIAEKAEDGNAVTWRDKVGDADYQAALVSAGLVAGGPERRPQLGQRGGAGFLAGFGRAVDEVLGVEIHGGAGSGVGQESEPLYARLWQSRGPTATLLAR</sequence>
<keyword evidence="4" id="KW-1185">Reference proteome</keyword>
<gene>
    <name evidence="3" type="ORF">EV671_10366</name>
</gene>
<evidence type="ECO:0000313" key="3">
    <source>
        <dbReference type="EMBL" id="TCU88975.1"/>
    </source>
</evidence>
<feature type="domain" description="Cupin type-2" evidence="2">
    <location>
        <begin position="67"/>
        <end position="124"/>
    </location>
</feature>
<accession>A0A4R3UK17</accession>
<dbReference type="RefSeq" id="WP_132575666.1">
    <property type="nucleotide sequence ID" value="NZ_CBCSGL010000075.1"/>
</dbReference>
<reference evidence="3 4" key="1">
    <citation type="submission" date="2019-03" db="EMBL/GenBank/DDBJ databases">
        <title>Genomic Encyclopedia of Type Strains, Phase IV (KMG-IV): sequencing the most valuable type-strain genomes for metagenomic binning, comparative biology and taxonomic classification.</title>
        <authorList>
            <person name="Goeker M."/>
        </authorList>
    </citation>
    <scope>NUCLEOTIDE SEQUENCE [LARGE SCALE GENOMIC DNA]</scope>
    <source>
        <strain evidence="3 4">DSM 654</strain>
    </source>
</reference>
<evidence type="ECO:0000313" key="4">
    <source>
        <dbReference type="Proteomes" id="UP000295110"/>
    </source>
</evidence>
<dbReference type="Proteomes" id="UP000295110">
    <property type="component" value="Unassembled WGS sequence"/>
</dbReference>
<organism evidence="3 4">
    <name type="scientific">Roseateles saccharophilus</name>
    <name type="common">Pseudomonas saccharophila</name>
    <dbReference type="NCBI Taxonomy" id="304"/>
    <lineage>
        <taxon>Bacteria</taxon>
        <taxon>Pseudomonadati</taxon>
        <taxon>Pseudomonadota</taxon>
        <taxon>Betaproteobacteria</taxon>
        <taxon>Burkholderiales</taxon>
        <taxon>Sphaerotilaceae</taxon>
        <taxon>Roseateles</taxon>
    </lineage>
</organism>
<dbReference type="InterPro" id="IPR047263">
    <property type="entry name" value="HNL-like_cupin"/>
</dbReference>
<keyword evidence="3" id="KW-0223">Dioxygenase</keyword>
<dbReference type="InterPro" id="IPR014710">
    <property type="entry name" value="RmlC-like_jellyroll"/>
</dbReference>
<dbReference type="PANTHER" id="PTHR43698:SF1">
    <property type="entry name" value="BLL4564 PROTEIN"/>
    <property type="match status" value="1"/>
</dbReference>
<dbReference type="InterPro" id="IPR011051">
    <property type="entry name" value="RmlC_Cupin_sf"/>
</dbReference>
<feature type="signal peptide" evidence="1">
    <location>
        <begin position="1"/>
        <end position="18"/>
    </location>
</feature>
<evidence type="ECO:0000259" key="2">
    <source>
        <dbReference type="Pfam" id="PF07883"/>
    </source>
</evidence>
<comment type="caution">
    <text evidence="3">The sequence shown here is derived from an EMBL/GenBank/DDBJ whole genome shotgun (WGS) entry which is preliminary data.</text>
</comment>
<dbReference type="InterPro" id="IPR013096">
    <property type="entry name" value="Cupin_2"/>
</dbReference>
<dbReference type="Pfam" id="PF07883">
    <property type="entry name" value="Cupin_2"/>
    <property type="match status" value="1"/>
</dbReference>
<dbReference type="EMBL" id="SMBU01000036">
    <property type="protein sequence ID" value="TCU88975.1"/>
    <property type="molecule type" value="Genomic_DNA"/>
</dbReference>